<evidence type="ECO:0000259" key="3">
    <source>
        <dbReference type="PROSITE" id="PS50048"/>
    </source>
</evidence>
<sequence length="468" mass="50154">MQQQQQQRPLAKRSACDRCREHKLRCLRSQCQTDGPCVRCARAGASCVTGPPRPLGRSRSSINRNDAPQPHGSRKARHSVFIPVTVPKSTHKVSRASVPEPDDESETTAGSAAQGLTSPQTHGVGGVECFPDPLDMDTDFCSMLFDARRSGIETPDVVADALDLGFPGNAACSDFVSGPDPGTSAVDGDLAGLHDGEQPPTSKSLLAPSVTNDMDFYVDPDFLLPPLPGSALDIGNTITPQPSLGSSDALAQLARLNESIAHKLSQAKSLVLSAPPPNLIQLCVAKATDLQGNCMLQTLESTSELAAIVKQIISPIQDHDAPPFNVPVILMCLSAHIQLLQVYSSIFLHLYRFLSGLDDILGFFENLPGFTHISGLPTIKGDLYIKIIIQVTQHNISSVERYIGLPAELRLSAGRSSSKSLLSYVDSPEVFQGIMNQACGPSEKSGQALVETLRARIRNVLGLLRDGR</sequence>
<dbReference type="InterPro" id="IPR036864">
    <property type="entry name" value="Zn2-C6_fun-type_DNA-bd_sf"/>
</dbReference>
<evidence type="ECO:0000256" key="2">
    <source>
        <dbReference type="SAM" id="MobiDB-lite"/>
    </source>
</evidence>
<evidence type="ECO:0000313" key="5">
    <source>
        <dbReference type="Proteomes" id="UP001232148"/>
    </source>
</evidence>
<dbReference type="InterPro" id="IPR001138">
    <property type="entry name" value="Zn2Cys6_DnaBD"/>
</dbReference>
<evidence type="ECO:0000256" key="1">
    <source>
        <dbReference type="ARBA" id="ARBA00023242"/>
    </source>
</evidence>
<dbReference type="Proteomes" id="UP001232148">
    <property type="component" value="Unassembled WGS sequence"/>
</dbReference>
<dbReference type="PROSITE" id="PS00463">
    <property type="entry name" value="ZN2_CY6_FUNGAL_1"/>
    <property type="match status" value="1"/>
</dbReference>
<dbReference type="CDD" id="cd00067">
    <property type="entry name" value="GAL4"/>
    <property type="match status" value="1"/>
</dbReference>
<dbReference type="GO" id="GO:0000981">
    <property type="term" value="F:DNA-binding transcription factor activity, RNA polymerase II-specific"/>
    <property type="evidence" value="ECO:0007669"/>
    <property type="project" value="InterPro"/>
</dbReference>
<feature type="domain" description="Zn(2)-C6 fungal-type" evidence="3">
    <location>
        <begin position="15"/>
        <end position="49"/>
    </location>
</feature>
<dbReference type="GO" id="GO:0008270">
    <property type="term" value="F:zinc ion binding"/>
    <property type="evidence" value="ECO:0007669"/>
    <property type="project" value="InterPro"/>
</dbReference>
<feature type="region of interest" description="Disordered" evidence="2">
    <location>
        <begin position="49"/>
        <end position="128"/>
    </location>
</feature>
<feature type="region of interest" description="Disordered" evidence="2">
    <location>
        <begin position="175"/>
        <end position="203"/>
    </location>
</feature>
<dbReference type="PANTHER" id="PTHR31668">
    <property type="entry name" value="GLUCOSE TRANSPORT TRANSCRIPTION REGULATOR RGT1-RELATED-RELATED"/>
    <property type="match status" value="1"/>
</dbReference>
<reference evidence="4" key="1">
    <citation type="submission" date="2021-06" db="EMBL/GenBank/DDBJ databases">
        <title>Comparative genomics, transcriptomics and evolutionary studies reveal genomic signatures of adaptation to plant cell wall in hemibiotrophic fungi.</title>
        <authorList>
            <consortium name="DOE Joint Genome Institute"/>
            <person name="Baroncelli R."/>
            <person name="Diaz J.F."/>
            <person name="Benocci T."/>
            <person name="Peng M."/>
            <person name="Battaglia E."/>
            <person name="Haridas S."/>
            <person name="Andreopoulos W."/>
            <person name="Labutti K."/>
            <person name="Pangilinan J."/>
            <person name="Floch G.L."/>
            <person name="Makela M.R."/>
            <person name="Henrissat B."/>
            <person name="Grigoriev I.V."/>
            <person name="Crouch J.A."/>
            <person name="De Vries R.P."/>
            <person name="Sukno S.A."/>
            <person name="Thon M.R."/>
        </authorList>
    </citation>
    <scope>NUCLEOTIDE SEQUENCE</scope>
    <source>
        <strain evidence="4">MAFF235873</strain>
    </source>
</reference>
<dbReference type="PROSITE" id="PS50048">
    <property type="entry name" value="ZN2_CY6_FUNGAL_2"/>
    <property type="match status" value="1"/>
</dbReference>
<feature type="compositionally biased region" description="Polar residues" evidence="2">
    <location>
        <begin position="107"/>
        <end position="121"/>
    </location>
</feature>
<proteinExistence type="predicted"/>
<keyword evidence="5" id="KW-1185">Reference proteome</keyword>
<gene>
    <name evidence="4" type="ORF">LX32DRAFT_637837</name>
</gene>
<dbReference type="AlphaFoldDB" id="A0AAD9M6I7"/>
<dbReference type="InterPro" id="IPR050797">
    <property type="entry name" value="Carb_Metab_Trans_Reg"/>
</dbReference>
<name>A0AAD9M6I7_9PEZI</name>
<comment type="caution">
    <text evidence="4">The sequence shown here is derived from an EMBL/GenBank/DDBJ whole genome shotgun (WGS) entry which is preliminary data.</text>
</comment>
<dbReference type="Gene3D" id="4.10.240.10">
    <property type="entry name" value="Zn(2)-C6 fungal-type DNA-binding domain"/>
    <property type="match status" value="1"/>
</dbReference>
<dbReference type="SUPFAM" id="SSF57701">
    <property type="entry name" value="Zn2/Cys6 DNA-binding domain"/>
    <property type="match status" value="1"/>
</dbReference>
<dbReference type="EMBL" id="MU842847">
    <property type="protein sequence ID" value="KAK2030765.1"/>
    <property type="molecule type" value="Genomic_DNA"/>
</dbReference>
<protein>
    <recommendedName>
        <fullName evidence="3">Zn(2)-C6 fungal-type domain-containing protein</fullName>
    </recommendedName>
</protein>
<accession>A0AAD9M6I7</accession>
<keyword evidence="1" id="KW-0539">Nucleus</keyword>
<organism evidence="4 5">
    <name type="scientific">Colletotrichum zoysiae</name>
    <dbReference type="NCBI Taxonomy" id="1216348"/>
    <lineage>
        <taxon>Eukaryota</taxon>
        <taxon>Fungi</taxon>
        <taxon>Dikarya</taxon>
        <taxon>Ascomycota</taxon>
        <taxon>Pezizomycotina</taxon>
        <taxon>Sordariomycetes</taxon>
        <taxon>Hypocreomycetidae</taxon>
        <taxon>Glomerellales</taxon>
        <taxon>Glomerellaceae</taxon>
        <taxon>Colletotrichum</taxon>
        <taxon>Colletotrichum graminicola species complex</taxon>
    </lineage>
</organism>
<evidence type="ECO:0000313" key="4">
    <source>
        <dbReference type="EMBL" id="KAK2030765.1"/>
    </source>
</evidence>